<reference evidence="3 4" key="1">
    <citation type="submission" date="2020-04" db="EMBL/GenBank/DDBJ databases">
        <title>Rhodospirillaceae bacterium KN72 isolated from deep sea.</title>
        <authorList>
            <person name="Zhang D.-C."/>
        </authorList>
    </citation>
    <scope>NUCLEOTIDE SEQUENCE [LARGE SCALE GENOMIC DNA]</scope>
    <source>
        <strain evidence="3 4">KN72</strain>
    </source>
</reference>
<organism evidence="3 4">
    <name type="scientific">Pacificispira spongiicola</name>
    <dbReference type="NCBI Taxonomy" id="2729598"/>
    <lineage>
        <taxon>Bacteria</taxon>
        <taxon>Pseudomonadati</taxon>
        <taxon>Pseudomonadota</taxon>
        <taxon>Alphaproteobacteria</taxon>
        <taxon>Rhodospirillales</taxon>
        <taxon>Rhodospirillaceae</taxon>
        <taxon>Pacificispira</taxon>
    </lineage>
</organism>
<evidence type="ECO:0000256" key="1">
    <source>
        <dbReference type="ARBA" id="ARBA00022723"/>
    </source>
</evidence>
<dbReference type="PANTHER" id="PTHR11820">
    <property type="entry name" value="ACYLPYRUVASE"/>
    <property type="match status" value="1"/>
</dbReference>
<dbReference type="EMBL" id="JABBNT010000002">
    <property type="protein sequence ID" value="NMM44467.1"/>
    <property type="molecule type" value="Genomic_DNA"/>
</dbReference>
<dbReference type="GO" id="GO:0046872">
    <property type="term" value="F:metal ion binding"/>
    <property type="evidence" value="ECO:0007669"/>
    <property type="project" value="UniProtKB-KW"/>
</dbReference>
<dbReference type="Pfam" id="PF01557">
    <property type="entry name" value="FAA_hydrolase"/>
    <property type="match status" value="1"/>
</dbReference>
<keyword evidence="3" id="KW-0378">Hydrolase</keyword>
<sequence length="231" mass="25156">MSFVFPTRPVPAVPIRGSDDLFPVRNIYCVGRNYWAHRSEMGATDRDPPFFFTKAQDAILYCPPGEVTEVPYPVMTSNYHYEIELVVAIGKEGADIAQSDVPAHVFGYAVGLDMTRRDLQLAARDKGRPWDNGKSFALAAPIGDIVPIGTSGEIASGRIALSVNGETRQDAAMEEMIWNTREIVEDLSKYHRLYPGDLIFTGTPAGVGPVQKGDVLDGSAEGVGALRVKIV</sequence>
<name>A0A7Y0HG22_9PROT</name>
<gene>
    <name evidence="3" type="ORF">HH303_08245</name>
</gene>
<dbReference type="InterPro" id="IPR036663">
    <property type="entry name" value="Fumarylacetoacetase_C_sf"/>
</dbReference>
<keyword evidence="4" id="KW-1185">Reference proteome</keyword>
<dbReference type="RefSeq" id="WP_169624750.1">
    <property type="nucleotide sequence ID" value="NZ_JABBNT010000002.1"/>
</dbReference>
<keyword evidence="1" id="KW-0479">Metal-binding</keyword>
<dbReference type="Gene3D" id="3.90.850.10">
    <property type="entry name" value="Fumarylacetoacetase-like, C-terminal domain"/>
    <property type="match status" value="1"/>
</dbReference>
<protein>
    <submittedName>
        <fullName evidence="3">Fumarylacetoacetate hydrolase family protein</fullName>
    </submittedName>
</protein>
<dbReference type="SUPFAM" id="SSF56529">
    <property type="entry name" value="FAH"/>
    <property type="match status" value="1"/>
</dbReference>
<comment type="caution">
    <text evidence="3">The sequence shown here is derived from an EMBL/GenBank/DDBJ whole genome shotgun (WGS) entry which is preliminary data.</text>
</comment>
<dbReference type="InterPro" id="IPR011234">
    <property type="entry name" value="Fumarylacetoacetase-like_C"/>
</dbReference>
<feature type="domain" description="Fumarylacetoacetase-like C-terminal" evidence="2">
    <location>
        <begin position="27"/>
        <end position="230"/>
    </location>
</feature>
<evidence type="ECO:0000313" key="3">
    <source>
        <dbReference type="EMBL" id="NMM44467.1"/>
    </source>
</evidence>
<proteinExistence type="predicted"/>
<dbReference type="AlphaFoldDB" id="A0A7Y0HG22"/>
<accession>A0A7Y0HG22</accession>
<evidence type="ECO:0000313" key="4">
    <source>
        <dbReference type="Proteomes" id="UP000539372"/>
    </source>
</evidence>
<dbReference type="PANTHER" id="PTHR11820:SF90">
    <property type="entry name" value="FLUTATHIONE S-TRANSFERASE"/>
    <property type="match status" value="1"/>
</dbReference>
<dbReference type="Proteomes" id="UP000539372">
    <property type="component" value="Unassembled WGS sequence"/>
</dbReference>
<dbReference type="GO" id="GO:0018773">
    <property type="term" value="F:acetylpyruvate hydrolase activity"/>
    <property type="evidence" value="ECO:0007669"/>
    <property type="project" value="TreeGrafter"/>
</dbReference>
<evidence type="ECO:0000259" key="2">
    <source>
        <dbReference type="Pfam" id="PF01557"/>
    </source>
</evidence>